<dbReference type="EMBL" id="FO082871">
    <property type="protein sequence ID" value="CCF73027.1"/>
    <property type="molecule type" value="Genomic_DNA"/>
</dbReference>
<accession>I7J5M2</accession>
<sequence length="178" mass="20440">MICERHKLDPSACPHGWTELLSAVLQYNPNDNPKHCKLSKAKLDSLSFGSNRKTYYKKLLTSLKVENIAKNLLRKNNRSKRINIEMDNKDNTAAGRPFFRDLGFSKLQNIALFSDEIDNTTDDTSNEISVQDHFGVQVEQNGSLNYLELGYQIDFGRMQIYPPIYTPSIDRFDHYCAS</sequence>
<keyword evidence="2" id="KW-1185">Reference proteome</keyword>
<proteinExistence type="predicted"/>
<dbReference type="RefSeq" id="XP_012647636.1">
    <property type="nucleotide sequence ID" value="XM_012792182.1"/>
</dbReference>
<dbReference type="KEGG" id="bmic:BMR1_01G02865"/>
<dbReference type="VEuPathDB" id="PiroplasmaDB:BMR1_01G02865"/>
<dbReference type="Proteomes" id="UP000002899">
    <property type="component" value="Chromosome I"/>
</dbReference>
<name>I7J5M2_BABMR</name>
<dbReference type="AlphaFoldDB" id="I7J5M2"/>
<reference evidence="1 2" key="3">
    <citation type="journal article" date="2016" name="Sci. Rep.">
        <title>Genome-wide diversity and gene expression profiling of Babesia microti isolates identify polymorphic genes that mediate host-pathogen interactions.</title>
        <authorList>
            <person name="Silva J.C."/>
            <person name="Cornillot E."/>
            <person name="McCracken C."/>
            <person name="Usmani-Brown S."/>
            <person name="Dwivedi A."/>
            <person name="Ifeonu O.O."/>
            <person name="Crabtree J."/>
            <person name="Gotia H.T."/>
            <person name="Virji A.Z."/>
            <person name="Reynes C."/>
            <person name="Colinge J."/>
            <person name="Kumar V."/>
            <person name="Lawres L."/>
            <person name="Pazzi J.E."/>
            <person name="Pablo J.V."/>
            <person name="Hung C."/>
            <person name="Brancato J."/>
            <person name="Kumari P."/>
            <person name="Orvis J."/>
            <person name="Tretina K."/>
            <person name="Chibucos M."/>
            <person name="Ott S."/>
            <person name="Sadzewicz L."/>
            <person name="Sengamalay N."/>
            <person name="Shetty A.C."/>
            <person name="Su Q."/>
            <person name="Tallon L."/>
            <person name="Fraser C.M."/>
            <person name="Frutos R."/>
            <person name="Molina D.M."/>
            <person name="Krause P.J."/>
            <person name="Ben Mamoun C."/>
        </authorList>
    </citation>
    <scope>NUCLEOTIDE SEQUENCE [LARGE SCALE GENOMIC DNA]</scope>
    <source>
        <strain evidence="1 2">RI</strain>
    </source>
</reference>
<reference evidence="1 2" key="1">
    <citation type="journal article" date="2012" name="Nucleic Acids Res.">
        <title>Sequencing of the smallest Apicomplexan genome from the human pathogen Babesia microti.</title>
        <authorList>
            <person name="Cornillot E."/>
            <person name="Hadj-Kaddour K."/>
            <person name="Dassouli A."/>
            <person name="Noel B."/>
            <person name="Ranwez V."/>
            <person name="Vacherie B."/>
            <person name="Augagneur Y."/>
            <person name="Bres V."/>
            <person name="Duclos A."/>
            <person name="Randazzo S."/>
            <person name="Carcy B."/>
            <person name="Debierre-Grockiego F."/>
            <person name="Delbecq S."/>
            <person name="Moubri-Menage K."/>
            <person name="Shams-Eldin H."/>
            <person name="Usmani-Brown S."/>
            <person name="Bringaud F."/>
            <person name="Wincker P."/>
            <person name="Vivares C.P."/>
            <person name="Schwarz R.T."/>
            <person name="Schetters T.P."/>
            <person name="Krause P.J."/>
            <person name="Gorenflot A."/>
            <person name="Berry V."/>
            <person name="Barbe V."/>
            <person name="Ben Mamoun C."/>
        </authorList>
    </citation>
    <scope>NUCLEOTIDE SEQUENCE [LARGE SCALE GENOMIC DNA]</scope>
    <source>
        <strain evidence="1 2">RI</strain>
    </source>
</reference>
<dbReference type="GeneID" id="24423645"/>
<organism evidence="1 2">
    <name type="scientific">Babesia microti (strain RI)</name>
    <dbReference type="NCBI Taxonomy" id="1133968"/>
    <lineage>
        <taxon>Eukaryota</taxon>
        <taxon>Sar</taxon>
        <taxon>Alveolata</taxon>
        <taxon>Apicomplexa</taxon>
        <taxon>Aconoidasida</taxon>
        <taxon>Piroplasmida</taxon>
        <taxon>Babesiidae</taxon>
        <taxon>Babesia</taxon>
    </lineage>
</organism>
<reference evidence="1 2" key="2">
    <citation type="journal article" date="2013" name="PLoS ONE">
        <title>Whole genome mapping and re-organization of the nuclear and mitochondrial genomes of Babesia microti isolates.</title>
        <authorList>
            <person name="Cornillot E."/>
            <person name="Dassouli A."/>
            <person name="Garg A."/>
            <person name="Pachikara N."/>
            <person name="Randazzo S."/>
            <person name="Depoix D."/>
            <person name="Carcy B."/>
            <person name="Delbecq S."/>
            <person name="Frutos R."/>
            <person name="Silva J.C."/>
            <person name="Sutton R."/>
            <person name="Krause P.J."/>
            <person name="Mamoun C.B."/>
        </authorList>
    </citation>
    <scope>NUCLEOTIDE SEQUENCE [LARGE SCALE GENOMIC DNA]</scope>
    <source>
        <strain evidence="1 2">RI</strain>
    </source>
</reference>
<gene>
    <name evidence="1" type="ORF">BMR1_01G02865</name>
</gene>
<evidence type="ECO:0000313" key="1">
    <source>
        <dbReference type="EMBL" id="CCF73027.1"/>
    </source>
</evidence>
<protein>
    <submittedName>
        <fullName evidence="1">Uncharacterized protein</fullName>
    </submittedName>
</protein>
<evidence type="ECO:0000313" key="2">
    <source>
        <dbReference type="Proteomes" id="UP000002899"/>
    </source>
</evidence>